<gene>
    <name evidence="2" type="ORF">ABA45_06625</name>
</gene>
<proteinExistence type="predicted"/>
<dbReference type="PROSITE" id="PS51257">
    <property type="entry name" value="PROKAR_LIPOPROTEIN"/>
    <property type="match status" value="1"/>
</dbReference>
<name>A0A0H4I5F7_9GAMM</name>
<dbReference type="Pfam" id="PF11279">
    <property type="entry name" value="DUF3080"/>
    <property type="match status" value="1"/>
</dbReference>
<organism evidence="2 3">
    <name type="scientific">Marinobacter psychrophilus</name>
    <dbReference type="NCBI Taxonomy" id="330734"/>
    <lineage>
        <taxon>Bacteria</taxon>
        <taxon>Pseudomonadati</taxon>
        <taxon>Pseudomonadota</taxon>
        <taxon>Gammaproteobacteria</taxon>
        <taxon>Pseudomonadales</taxon>
        <taxon>Marinobacteraceae</taxon>
        <taxon>Marinobacter</taxon>
    </lineage>
</organism>
<protein>
    <recommendedName>
        <fullName evidence="4">DUF3080 domain-containing protein</fullName>
    </recommendedName>
</protein>
<keyword evidence="1" id="KW-0732">Signal</keyword>
<evidence type="ECO:0008006" key="4">
    <source>
        <dbReference type="Google" id="ProtNLM"/>
    </source>
</evidence>
<sequence>MRKISARASLTVLAAIFLTACNPFDAARPMMDEYVERLGRVLETDPQFSELVPAPILPRRRERVLDMPELELGMLDFLSLYGCDLQFVVGEKNSIMGKVMQPLNRLRYELRFIASAGKCLQSSVDDGDEKLQDTLRQAISSKRENLPIALWNATWGVEEVENLFTTSKGFYPVIAENRLSDLAREAAQLERAARSLLSGELKQNLDFAGAVQQRWQAEYHAGQLINSALLVAARLNDGTAVIKRRLAQRPLCLNGNPNNQSTIVQGMFFSIYIGKVQPYLADLRRARIELLEPLAQLAQIQTAVMPQSFQRWQALALPADAGVASVNVGNAGVESENVWDNLDNAVADHTRGWQKLLEQCGLRPGA</sequence>
<dbReference type="KEGG" id="mpq:ABA45_06625"/>
<reference evidence="2 3" key="1">
    <citation type="submission" date="2015-05" db="EMBL/GenBank/DDBJ databases">
        <title>Complete genome of Marinobacter psychrophilus strain 20041T isolated from sea-ice of the Canadian Basin.</title>
        <authorList>
            <person name="Song L."/>
            <person name="Ren L."/>
            <person name="Yu Y."/>
            <person name="Wang X."/>
        </authorList>
    </citation>
    <scope>NUCLEOTIDE SEQUENCE [LARGE SCALE GENOMIC DNA]</scope>
    <source>
        <strain evidence="2 3">20041</strain>
    </source>
</reference>
<dbReference type="Proteomes" id="UP000036406">
    <property type="component" value="Chromosome"/>
</dbReference>
<dbReference type="AlphaFoldDB" id="A0A0H4I5F7"/>
<feature type="signal peptide" evidence="1">
    <location>
        <begin position="1"/>
        <end position="26"/>
    </location>
</feature>
<dbReference type="STRING" id="330734.ABA45_06625"/>
<dbReference type="PATRIC" id="fig|330734.3.peg.1395"/>
<accession>A0A0H4I5F7</accession>
<evidence type="ECO:0000313" key="2">
    <source>
        <dbReference type="EMBL" id="AKO54239.1"/>
    </source>
</evidence>
<keyword evidence="3" id="KW-1185">Reference proteome</keyword>
<dbReference type="InterPro" id="IPR021431">
    <property type="entry name" value="DUF3080"/>
</dbReference>
<dbReference type="EMBL" id="CP011494">
    <property type="protein sequence ID" value="AKO54239.1"/>
    <property type="molecule type" value="Genomic_DNA"/>
</dbReference>
<evidence type="ECO:0000256" key="1">
    <source>
        <dbReference type="SAM" id="SignalP"/>
    </source>
</evidence>
<evidence type="ECO:0000313" key="3">
    <source>
        <dbReference type="Proteomes" id="UP000036406"/>
    </source>
</evidence>
<feature type="chain" id="PRO_5005206095" description="DUF3080 domain-containing protein" evidence="1">
    <location>
        <begin position="27"/>
        <end position="366"/>
    </location>
</feature>